<evidence type="ECO:0000313" key="1">
    <source>
        <dbReference type="EMBL" id="QVJ00357.1"/>
    </source>
</evidence>
<dbReference type="Proteomes" id="UP000682416">
    <property type="component" value="Chromosome"/>
</dbReference>
<dbReference type="KEGG" id="nec:KGD82_16485"/>
<keyword evidence="2" id="KW-1185">Reference proteome</keyword>
<sequence>MQNLINALAAYTMTEKDAFRGDDLAWDYLNRDWAEVERLARRHGLTPEQALAAYLRR</sequence>
<organism evidence="1 2">
    <name type="scientific">Nocardiopsis eucommiae</name>
    <dbReference type="NCBI Taxonomy" id="2831970"/>
    <lineage>
        <taxon>Bacteria</taxon>
        <taxon>Bacillati</taxon>
        <taxon>Actinomycetota</taxon>
        <taxon>Actinomycetes</taxon>
        <taxon>Streptosporangiales</taxon>
        <taxon>Nocardiopsidaceae</taxon>
        <taxon>Nocardiopsis</taxon>
    </lineage>
</organism>
<gene>
    <name evidence="1" type="ORF">KGD82_16485</name>
</gene>
<evidence type="ECO:0000313" key="2">
    <source>
        <dbReference type="Proteomes" id="UP000682416"/>
    </source>
</evidence>
<proteinExistence type="predicted"/>
<name>A0A975L809_9ACTN</name>
<accession>A0A975L809</accession>
<dbReference type="EMBL" id="CP074402">
    <property type="protein sequence ID" value="QVJ00357.1"/>
    <property type="molecule type" value="Genomic_DNA"/>
</dbReference>
<protein>
    <submittedName>
        <fullName evidence="1">Uncharacterized protein</fullName>
    </submittedName>
</protein>
<reference evidence="1" key="1">
    <citation type="submission" date="2021-05" db="EMBL/GenBank/DDBJ databases">
        <authorList>
            <person name="Kaiqin L."/>
            <person name="Jian G."/>
        </authorList>
    </citation>
    <scope>NUCLEOTIDE SEQUENCE</scope>
    <source>
        <strain evidence="1">HDS5</strain>
    </source>
</reference>
<dbReference type="AlphaFoldDB" id="A0A975L809"/>